<sequence>MEDPETKMIKDTPYELLKDDKKKQLGKNNKDNMTLYNAPPCKEYERVFMCKTAKKDYSSKNHVRNFLHVLPLKWRAKVMTIKEAKDLATLPLDEIDNNLKVDEMILENDGIVSKTTTKEKVKSLALKAKVTREQTSDNRVINSRKAIDLVISSEEAAEIALGIKEGKALNKDKGVIIVEQPKGQGHRWRETLAEGEEGAFHLGPERPRVYFDLSPEDKERYNAGIRATNILLQGLPKDIYTLINHYTDAKDIWDNVKMLQEGFELTKEDRESQLYDDFEHFRQKKLENIHDYYVRTSSDTKNQATVQDGMVVVQNVQGRQNRGQGNNARGTGAAGNEGAQNRVGNVNPSQARKIKCYNCNDKMLLMQAQENGVVLDEEQFLFIAGGHDNVVDKDVDELPVQDLAHNADNVFQADECDAFDFDVNEAPTDAICEHHEVHEMHDDVQPNCVVDSDAEYTGDSNMIPYDQHVFRPGPIWGCDRLVIRAKVIENQIMAASAIIISSDSSYESAGSLPSRVILFGDIPTIIPSNSVISPETSAIAHVISSAALVVEMTIVASPTGLCGLVLYSDSDSDSPDEMASPEYITLLPATSSFLFIDSSENSDPSEASDSSEAPLSQDPYVTTTHRRAAILIRPGEAIPLGQTYRTRPNGPQRVMTARNLHTDSSPVHSSGLDAPGQARSGSSTQVVSPRLGYPTVRAPRHSEPFRRWCAALLSTFYPPTTSESSSGDLSERPLYSSSHFARPSRKRCRSPTNFIPSSTPVMGALAPTRADLLPPLKGFRDSYSHETSMEEDIEIDTIETEDGRELDIVDGDDVRDHIEIDPMDDRELFEASARDTVVLEIDPRSVPMVDEEIVEPVGGDSSSLYSIRDGTIRSVEDMSVDLDDAMRDFYHHMSESIKSLRSENLKVRALLCIERGHMDNLRLHMSHSQEEFRQIHDDRDDLRRKLRRLESFAERYSIPEPRTGGSEQNRTDPRTKKCQIQEPELEPKVLVPVRHVALECTYQDFMKCQPLNFKGTEGVVGLIRWTNGTDAAYALLWRELMKLMTKVYCPINEIQKMETELWNLSVKHNDMATYTQRCKLHHKGQCTVRCYMCRRIGHLTRDHRSVITVTTQGTPRPNQKVVTCFECGVQGHYWKNYPKVKNRNRRNKARVPDARGKAYVLGGGDANPSFNTVTCTFLLNDHHAYMLFDLGADKSLVSNTFSTLLDITPAALDVSYAIELADGRTSETSTVLRGYTLGLLGHPFNIDPMPIDLGSFDFIISMDWLAKNHAVIVCDEKIVRIPYGNEILIVQGDKSDEKRSMLSIISCVKAHKYMEKGCQLFLAQVTVKENKDKLEGKRLEDVPTVRDFPKVFLEDLPGLPPIRQVEFQIELVPGAAPVARTPYRLAPLEMQLQELSDKGFIRPRLSVYSKIDLRPGYHQLRVRDEDILKTAFRTRYGHYEFQVMPFRLTNAPAVFMDLMNRVCRPYLNKFVIMFIDDILINSKTKEEHDAHLRLILELLKKEELYAKFSKYDFWLSKILNAQVEARKEKNYGAEYLGGMIKKLEPRADRTLCLKNRSWIPCFGNLIALIMHKSHNSKYSIHPGSDKMYQDLKKLYWWPDMNAEIATYVGKCMTCEKVKAEYQKPSGLLSRDMECRFRSSQIAMAGSRLISSNLSKKALGTQLDMSTAYHSQTDGQSERTIQTLEDMLRACVMDFGKGWDRHLPLIEFSYNNSYYTSIKAAPFEVLYGRKCRSHVYWVEVGDTQLTGPKIVRETIEKIIQIKHRLQASRDRQKSYADKRRKPLEFQVRDKVMLKLSPWKGVIRFGKRGRLNPRYIGPFKIIAKVGTIAYRLELPEQLSRAHSTFHVSNIKKCLSDEPHGIPLDKIHIDDKLNFIEEPVEIIDREVKRLKKSRILIVKIC</sequence>
<dbReference type="GO" id="GO:0003677">
    <property type="term" value="F:DNA binding"/>
    <property type="evidence" value="ECO:0007669"/>
    <property type="project" value="UniProtKB-KW"/>
</dbReference>
<proteinExistence type="predicted"/>
<evidence type="ECO:0000313" key="19">
    <source>
        <dbReference type="EMBL" id="GEU62691.1"/>
    </source>
</evidence>
<evidence type="ECO:0000256" key="6">
    <source>
        <dbReference type="ARBA" id="ARBA00022750"/>
    </source>
</evidence>
<keyword evidence="12" id="KW-0239">DNA-directed DNA polymerase</keyword>
<dbReference type="GO" id="GO:0015074">
    <property type="term" value="P:DNA integration"/>
    <property type="evidence" value="ECO:0007669"/>
    <property type="project" value="UniProtKB-KW"/>
</dbReference>
<dbReference type="CDD" id="cd00303">
    <property type="entry name" value="retropepsin_like"/>
    <property type="match status" value="1"/>
</dbReference>
<dbReference type="InterPro" id="IPR012337">
    <property type="entry name" value="RNaseH-like_sf"/>
</dbReference>
<keyword evidence="1" id="KW-0645">Protease</keyword>
<dbReference type="SUPFAM" id="SSF53098">
    <property type="entry name" value="Ribonuclease H-like"/>
    <property type="match status" value="1"/>
</dbReference>
<dbReference type="CDD" id="cd01647">
    <property type="entry name" value="RT_LTR"/>
    <property type="match status" value="1"/>
</dbReference>
<dbReference type="PANTHER" id="PTHR37984">
    <property type="entry name" value="PROTEIN CBG26694"/>
    <property type="match status" value="1"/>
</dbReference>
<keyword evidence="13" id="KW-0238">DNA-binding</keyword>
<evidence type="ECO:0000256" key="4">
    <source>
        <dbReference type="ARBA" id="ARBA00022722"/>
    </source>
</evidence>
<dbReference type="InterPro" id="IPR000477">
    <property type="entry name" value="RT_dom"/>
</dbReference>
<keyword evidence="9" id="KW-0460">Magnesium</keyword>
<evidence type="ECO:0000256" key="10">
    <source>
        <dbReference type="ARBA" id="ARBA00022908"/>
    </source>
</evidence>
<dbReference type="Gene3D" id="4.10.60.10">
    <property type="entry name" value="Zinc finger, CCHC-type"/>
    <property type="match status" value="1"/>
</dbReference>
<dbReference type="InterPro" id="IPR041588">
    <property type="entry name" value="Integrase_H2C2"/>
</dbReference>
<evidence type="ECO:0000256" key="15">
    <source>
        <dbReference type="SAM" id="MobiDB-lite"/>
    </source>
</evidence>
<reference evidence="19" key="1">
    <citation type="journal article" date="2019" name="Sci. Rep.">
        <title>Draft genome of Tanacetum cinerariifolium, the natural source of mosquito coil.</title>
        <authorList>
            <person name="Yamashiro T."/>
            <person name="Shiraishi A."/>
            <person name="Satake H."/>
            <person name="Nakayama K."/>
        </authorList>
    </citation>
    <scope>NUCLEOTIDE SEQUENCE</scope>
</reference>
<feature type="domain" description="Reverse transcriptase" evidence="16">
    <location>
        <begin position="1348"/>
        <end position="1537"/>
    </location>
</feature>
<keyword evidence="5" id="KW-0479">Metal-binding</keyword>
<dbReference type="Gene3D" id="3.30.420.10">
    <property type="entry name" value="Ribonuclease H-like superfamily/Ribonuclease H"/>
    <property type="match status" value="1"/>
</dbReference>
<feature type="compositionally biased region" description="Low complexity" evidence="15">
    <location>
        <begin position="320"/>
        <end position="339"/>
    </location>
</feature>
<dbReference type="InterPro" id="IPR050951">
    <property type="entry name" value="Retrovirus_Pol_polyprotein"/>
</dbReference>
<evidence type="ECO:0000256" key="13">
    <source>
        <dbReference type="ARBA" id="ARBA00023125"/>
    </source>
</evidence>
<dbReference type="Gene3D" id="3.10.10.10">
    <property type="entry name" value="HIV Type 1 Reverse Transcriptase, subunit A, domain 1"/>
    <property type="match status" value="1"/>
</dbReference>
<dbReference type="GO" id="GO:0003964">
    <property type="term" value="F:RNA-directed DNA polymerase activity"/>
    <property type="evidence" value="ECO:0007669"/>
    <property type="project" value="UniProtKB-KW"/>
</dbReference>
<evidence type="ECO:0000259" key="18">
    <source>
        <dbReference type="Pfam" id="PF24626"/>
    </source>
</evidence>
<evidence type="ECO:0000256" key="2">
    <source>
        <dbReference type="ARBA" id="ARBA00022679"/>
    </source>
</evidence>
<dbReference type="GO" id="GO:0046872">
    <property type="term" value="F:metal ion binding"/>
    <property type="evidence" value="ECO:0007669"/>
    <property type="project" value="UniProtKB-KW"/>
</dbReference>
<evidence type="ECO:0000256" key="5">
    <source>
        <dbReference type="ARBA" id="ARBA00022723"/>
    </source>
</evidence>
<evidence type="ECO:0000256" key="3">
    <source>
        <dbReference type="ARBA" id="ARBA00022695"/>
    </source>
</evidence>
<feature type="region of interest" description="Disordered" evidence="15">
    <location>
        <begin position="957"/>
        <end position="977"/>
    </location>
</feature>
<dbReference type="InterPro" id="IPR043128">
    <property type="entry name" value="Rev_trsase/Diguanyl_cyclase"/>
</dbReference>
<keyword evidence="7" id="KW-0255">Endonuclease</keyword>
<dbReference type="Pfam" id="PF24626">
    <property type="entry name" value="SH3_Tf2-1"/>
    <property type="match status" value="1"/>
</dbReference>
<dbReference type="Pfam" id="PF17921">
    <property type="entry name" value="Integrase_H2C2"/>
    <property type="match status" value="1"/>
</dbReference>
<evidence type="ECO:0000256" key="1">
    <source>
        <dbReference type="ARBA" id="ARBA00022670"/>
    </source>
</evidence>
<keyword evidence="4" id="KW-0540">Nuclease</keyword>
<keyword evidence="10" id="KW-0229">DNA integration</keyword>
<dbReference type="GO" id="GO:0006310">
    <property type="term" value="P:DNA recombination"/>
    <property type="evidence" value="ECO:0007669"/>
    <property type="project" value="UniProtKB-KW"/>
</dbReference>
<evidence type="ECO:0000256" key="9">
    <source>
        <dbReference type="ARBA" id="ARBA00022842"/>
    </source>
</evidence>
<evidence type="ECO:0000256" key="14">
    <source>
        <dbReference type="ARBA" id="ARBA00023172"/>
    </source>
</evidence>
<dbReference type="Pfam" id="PF00078">
    <property type="entry name" value="RVT_1"/>
    <property type="match status" value="1"/>
</dbReference>
<keyword evidence="14" id="KW-0233">DNA recombination</keyword>
<dbReference type="Gene3D" id="3.30.70.270">
    <property type="match status" value="1"/>
</dbReference>
<organism evidence="19">
    <name type="scientific">Tanacetum cinerariifolium</name>
    <name type="common">Dalmatian daisy</name>
    <name type="synonym">Chrysanthemum cinerariifolium</name>
    <dbReference type="NCBI Taxonomy" id="118510"/>
    <lineage>
        <taxon>Eukaryota</taxon>
        <taxon>Viridiplantae</taxon>
        <taxon>Streptophyta</taxon>
        <taxon>Embryophyta</taxon>
        <taxon>Tracheophyta</taxon>
        <taxon>Spermatophyta</taxon>
        <taxon>Magnoliopsida</taxon>
        <taxon>eudicotyledons</taxon>
        <taxon>Gunneridae</taxon>
        <taxon>Pentapetalae</taxon>
        <taxon>asterids</taxon>
        <taxon>campanulids</taxon>
        <taxon>Asterales</taxon>
        <taxon>Asteraceae</taxon>
        <taxon>Asteroideae</taxon>
        <taxon>Anthemideae</taxon>
        <taxon>Anthemidinae</taxon>
        <taxon>Tanacetum</taxon>
    </lineage>
</organism>
<dbReference type="InterPro" id="IPR043502">
    <property type="entry name" value="DNA/RNA_pol_sf"/>
</dbReference>
<dbReference type="GO" id="GO:0006508">
    <property type="term" value="P:proteolysis"/>
    <property type="evidence" value="ECO:0007669"/>
    <property type="project" value="UniProtKB-KW"/>
</dbReference>
<feature type="domain" description="Tf2-1-like SH3-like" evidence="18">
    <location>
        <begin position="1788"/>
        <end position="1851"/>
    </location>
</feature>
<dbReference type="PANTHER" id="PTHR37984:SF5">
    <property type="entry name" value="PROTEIN NYNRIN-LIKE"/>
    <property type="match status" value="1"/>
</dbReference>
<dbReference type="InterPro" id="IPR036397">
    <property type="entry name" value="RNaseH_sf"/>
</dbReference>
<dbReference type="InterPro" id="IPR021109">
    <property type="entry name" value="Peptidase_aspartic_dom_sf"/>
</dbReference>
<keyword evidence="11 19" id="KW-0695">RNA-directed DNA polymerase</keyword>
<dbReference type="EMBL" id="BKCJ010004717">
    <property type="protein sequence ID" value="GEU62691.1"/>
    <property type="molecule type" value="Genomic_DNA"/>
</dbReference>
<feature type="region of interest" description="Disordered" evidence="15">
    <location>
        <begin position="662"/>
        <end position="695"/>
    </location>
</feature>
<dbReference type="GO" id="GO:0003887">
    <property type="term" value="F:DNA-directed DNA polymerase activity"/>
    <property type="evidence" value="ECO:0007669"/>
    <property type="project" value="UniProtKB-KW"/>
</dbReference>
<dbReference type="Gene3D" id="2.40.70.10">
    <property type="entry name" value="Acid Proteases"/>
    <property type="match status" value="1"/>
</dbReference>
<accession>A0A6L2LLI9</accession>
<evidence type="ECO:0000256" key="7">
    <source>
        <dbReference type="ARBA" id="ARBA00022759"/>
    </source>
</evidence>
<dbReference type="InterPro" id="IPR056924">
    <property type="entry name" value="SH3_Tf2-1"/>
</dbReference>
<evidence type="ECO:0000259" key="16">
    <source>
        <dbReference type="Pfam" id="PF00078"/>
    </source>
</evidence>
<dbReference type="Gene3D" id="1.10.340.70">
    <property type="match status" value="1"/>
</dbReference>
<evidence type="ECO:0000256" key="11">
    <source>
        <dbReference type="ARBA" id="ARBA00022918"/>
    </source>
</evidence>
<dbReference type="Pfam" id="PF08284">
    <property type="entry name" value="RVP_2"/>
    <property type="match status" value="1"/>
</dbReference>
<keyword evidence="2" id="KW-0808">Transferase</keyword>
<comment type="caution">
    <text evidence="19">The sequence shown here is derived from an EMBL/GenBank/DDBJ whole genome shotgun (WGS) entry which is preliminary data.</text>
</comment>
<dbReference type="SUPFAM" id="SSF56672">
    <property type="entry name" value="DNA/RNA polymerases"/>
    <property type="match status" value="1"/>
</dbReference>
<evidence type="ECO:0000259" key="17">
    <source>
        <dbReference type="Pfam" id="PF17921"/>
    </source>
</evidence>
<dbReference type="GO" id="GO:0004519">
    <property type="term" value="F:endonuclease activity"/>
    <property type="evidence" value="ECO:0007669"/>
    <property type="project" value="UniProtKB-KW"/>
</dbReference>
<keyword evidence="6" id="KW-0064">Aspartyl protease</keyword>
<gene>
    <name evidence="19" type="ORF">Tci_034669</name>
</gene>
<protein>
    <submittedName>
        <fullName evidence="19">Putative reverse transcriptase domain-containing protein</fullName>
    </submittedName>
</protein>
<feature type="compositionally biased region" description="Low complexity" evidence="15">
    <location>
        <begin position="598"/>
        <end position="616"/>
    </location>
</feature>
<evidence type="ECO:0000256" key="8">
    <source>
        <dbReference type="ARBA" id="ARBA00022801"/>
    </source>
</evidence>
<feature type="region of interest" description="Disordered" evidence="15">
    <location>
        <begin position="320"/>
        <end position="345"/>
    </location>
</feature>
<keyword evidence="3" id="KW-0548">Nucleotidyltransferase</keyword>
<keyword evidence="8" id="KW-0378">Hydrolase</keyword>
<evidence type="ECO:0000256" key="12">
    <source>
        <dbReference type="ARBA" id="ARBA00022932"/>
    </source>
</evidence>
<feature type="region of interest" description="Disordered" evidence="15">
    <location>
        <begin position="598"/>
        <end position="620"/>
    </location>
</feature>
<dbReference type="GO" id="GO:0004190">
    <property type="term" value="F:aspartic-type endopeptidase activity"/>
    <property type="evidence" value="ECO:0007669"/>
    <property type="project" value="UniProtKB-KW"/>
</dbReference>
<feature type="domain" description="Integrase zinc-binding" evidence="17">
    <location>
        <begin position="1565"/>
        <end position="1619"/>
    </location>
</feature>
<name>A0A6L2LLI9_TANCI</name>